<dbReference type="GeneID" id="27728651"/>
<protein>
    <recommendedName>
        <fullName evidence="4">HypA protein</fullName>
    </recommendedName>
</protein>
<dbReference type="GO" id="GO:0016491">
    <property type="term" value="F:oxidoreductase activity"/>
    <property type="evidence" value="ECO:0007669"/>
    <property type="project" value="UniProtKB-KW"/>
</dbReference>
<dbReference type="HOGENOM" id="CLU_019145_2_1_1"/>
<dbReference type="OrthoDB" id="10004862at2759"/>
<dbReference type="KEGG" id="sapo:SAPIO_CDS9579"/>
<dbReference type="InterPro" id="IPR025337">
    <property type="entry name" value="Questin_oxidase-like"/>
</dbReference>
<organism evidence="2 3">
    <name type="scientific">Pseudallescheria apiosperma</name>
    <name type="common">Scedosporium apiospermum</name>
    <dbReference type="NCBI Taxonomy" id="563466"/>
    <lineage>
        <taxon>Eukaryota</taxon>
        <taxon>Fungi</taxon>
        <taxon>Dikarya</taxon>
        <taxon>Ascomycota</taxon>
        <taxon>Pezizomycotina</taxon>
        <taxon>Sordariomycetes</taxon>
        <taxon>Hypocreomycetidae</taxon>
        <taxon>Microascales</taxon>
        <taxon>Microascaceae</taxon>
        <taxon>Scedosporium</taxon>
    </lineage>
</organism>
<evidence type="ECO:0008006" key="4">
    <source>
        <dbReference type="Google" id="ProtNLM"/>
    </source>
</evidence>
<proteinExistence type="predicted"/>
<keyword evidence="1" id="KW-0560">Oxidoreductase</keyword>
<evidence type="ECO:0000313" key="2">
    <source>
        <dbReference type="EMBL" id="KEZ39645.1"/>
    </source>
</evidence>
<dbReference type="EMBL" id="JOWA01000143">
    <property type="protein sequence ID" value="KEZ39645.1"/>
    <property type="molecule type" value="Genomic_DNA"/>
</dbReference>
<accession>A0A084FX33</accession>
<dbReference type="AlphaFoldDB" id="A0A084FX33"/>
<comment type="caution">
    <text evidence="2">The sequence shown here is derived from an EMBL/GenBank/DDBJ whole genome shotgun (WGS) entry which is preliminary data.</text>
</comment>
<dbReference type="Pfam" id="PF14027">
    <property type="entry name" value="Questin_oxidase"/>
    <property type="match status" value="1"/>
</dbReference>
<gene>
    <name evidence="2" type="ORF">SAPIO_CDS9579</name>
</gene>
<dbReference type="RefSeq" id="XP_016639444.1">
    <property type="nucleotide sequence ID" value="XM_016790934.1"/>
</dbReference>
<dbReference type="PANTHER" id="PTHR35870:SF1">
    <property type="entry name" value="PROTEIN, PUTATIVE (AFU_ORTHOLOGUE AFUA_5G03330)-RELATED"/>
    <property type="match status" value="1"/>
</dbReference>
<dbReference type="VEuPathDB" id="FungiDB:SAPIO_CDS9579"/>
<name>A0A084FX33_PSEDA</name>
<sequence>MSPRVVSIPIRPIPVAKTPPNTAPHIRASQRAASTMASSLKVHITPENTGLLHVPQTAEAADKATELLQKDLETHHAFFNDRGYHNHLVHHILSLYGTGASAKDLQFAYDQNKTYQRDLNAPHDHVADRLDEWPEALNYLGKPQYFPDLFIYFQREMDKLGWQEALKKHLFAGTERSDDMLQRMFAGLLHPLIQLLYGIEWAQPALLASALAQAGIHKNQLGPFLTQAEKDAARPDIEPMGTILDLFKDAGENEALKRHVTSPDNNNTYQLVTEGIDDAAPFAARVRVKEEELEERTAEAFQAGLVVAGAATVHLPHEPRFDFFLIHHVNLDPIFLTINTQSWIPTSAKVRILEWKIRTDILRWLGIGSPPLDFDKAMEYTPKDKTPASKLEDLLPKFYHIADDGHSIKLARATVLCHNILQKYQDKPWVRIRGQDTWLKLMHLLVDVTVDPKGVRWVRDAGFDSAWDDVPKLEKR</sequence>
<reference evidence="2 3" key="1">
    <citation type="journal article" date="2014" name="Genome Announc.">
        <title>Draft genome sequence of the pathogenic fungus Scedosporium apiospermum.</title>
        <authorList>
            <person name="Vandeputte P."/>
            <person name="Ghamrawi S."/>
            <person name="Rechenmann M."/>
            <person name="Iltis A."/>
            <person name="Giraud S."/>
            <person name="Fleury M."/>
            <person name="Thornton C."/>
            <person name="Delhaes L."/>
            <person name="Meyer W."/>
            <person name="Papon N."/>
            <person name="Bouchara J.P."/>
        </authorList>
    </citation>
    <scope>NUCLEOTIDE SEQUENCE [LARGE SCALE GENOMIC DNA]</scope>
    <source>
        <strain evidence="2 3">IHEM 14462</strain>
    </source>
</reference>
<dbReference type="PANTHER" id="PTHR35870">
    <property type="entry name" value="PROTEIN, PUTATIVE (AFU_ORTHOLOGUE AFUA_5G03330)-RELATED"/>
    <property type="match status" value="1"/>
</dbReference>
<keyword evidence="3" id="KW-1185">Reference proteome</keyword>
<dbReference type="Proteomes" id="UP000028545">
    <property type="component" value="Unassembled WGS sequence"/>
</dbReference>
<evidence type="ECO:0000256" key="1">
    <source>
        <dbReference type="ARBA" id="ARBA00023002"/>
    </source>
</evidence>
<dbReference type="OMA" id="DDGHTIK"/>
<evidence type="ECO:0000313" key="3">
    <source>
        <dbReference type="Proteomes" id="UP000028545"/>
    </source>
</evidence>